<keyword evidence="17" id="KW-1185">Reference proteome</keyword>
<dbReference type="GO" id="GO:0004984">
    <property type="term" value="F:olfactory receptor activity"/>
    <property type="evidence" value="ECO:0007669"/>
    <property type="project" value="InterPro"/>
</dbReference>
<evidence type="ECO:0000256" key="12">
    <source>
        <dbReference type="ARBA" id="ARBA00023224"/>
    </source>
</evidence>
<protein>
    <recommendedName>
        <fullName evidence="14">Olfactory receptor</fullName>
    </recommendedName>
</protein>
<dbReference type="EMBL" id="JAACNH010000009">
    <property type="protein sequence ID" value="KAG8433544.1"/>
    <property type="molecule type" value="Genomic_DNA"/>
</dbReference>
<reference evidence="16" key="1">
    <citation type="thesis" date="2020" institute="ProQuest LLC" country="789 East Eisenhower Parkway, Ann Arbor, MI, USA">
        <title>Comparative Genomics and Chromosome Evolution.</title>
        <authorList>
            <person name="Mudd A.B."/>
        </authorList>
    </citation>
    <scope>NUCLEOTIDE SEQUENCE</scope>
    <source>
        <strain evidence="16">Female2</strain>
        <tissue evidence="16">Blood</tissue>
    </source>
</reference>
<gene>
    <name evidence="16" type="ORF">GDO86_017733</name>
</gene>
<evidence type="ECO:0000256" key="7">
    <source>
        <dbReference type="ARBA" id="ARBA00023040"/>
    </source>
</evidence>
<dbReference type="FunFam" id="1.20.1070.10:FF:000010">
    <property type="entry name" value="Olfactory receptor"/>
    <property type="match status" value="1"/>
</dbReference>
<evidence type="ECO:0000256" key="8">
    <source>
        <dbReference type="ARBA" id="ARBA00023136"/>
    </source>
</evidence>
<dbReference type="Gene3D" id="1.20.1070.10">
    <property type="entry name" value="Rhodopsin 7-helix transmembrane proteins"/>
    <property type="match status" value="1"/>
</dbReference>
<keyword evidence="12 13" id="KW-0807">Transducer</keyword>
<evidence type="ECO:0000259" key="15">
    <source>
        <dbReference type="PROSITE" id="PS50262"/>
    </source>
</evidence>
<comment type="caution">
    <text evidence="16">The sequence shown here is derived from an EMBL/GenBank/DDBJ whole genome shotgun (WGS) entry which is preliminary data.</text>
</comment>
<feature type="transmembrane region" description="Helical" evidence="14">
    <location>
        <begin position="146"/>
        <end position="169"/>
    </location>
</feature>
<feature type="transmembrane region" description="Helical" evidence="14">
    <location>
        <begin position="16"/>
        <end position="34"/>
    </location>
</feature>
<evidence type="ECO:0000256" key="4">
    <source>
        <dbReference type="ARBA" id="ARBA00022692"/>
    </source>
</evidence>
<evidence type="ECO:0000256" key="3">
    <source>
        <dbReference type="ARBA" id="ARBA00022606"/>
    </source>
</evidence>
<keyword evidence="9" id="KW-1015">Disulfide bond</keyword>
<evidence type="ECO:0000256" key="1">
    <source>
        <dbReference type="ARBA" id="ARBA00004651"/>
    </source>
</evidence>
<evidence type="ECO:0000256" key="2">
    <source>
        <dbReference type="ARBA" id="ARBA00022475"/>
    </source>
</evidence>
<evidence type="ECO:0000313" key="16">
    <source>
        <dbReference type="EMBL" id="KAG8433544.1"/>
    </source>
</evidence>
<dbReference type="InterPro" id="IPR050939">
    <property type="entry name" value="Olfactory_GPCR1"/>
</dbReference>
<feature type="transmembrane region" description="Helical" evidence="14">
    <location>
        <begin position="106"/>
        <end position="125"/>
    </location>
</feature>
<keyword evidence="4 13" id="KW-0812">Transmembrane</keyword>
<dbReference type="InterPro" id="IPR017452">
    <property type="entry name" value="GPCR_Rhodpsn_7TM"/>
</dbReference>
<dbReference type="PANTHER" id="PTHR24242:SF393">
    <property type="entry name" value="OLFACTORY RECEPTOR"/>
    <property type="match status" value="1"/>
</dbReference>
<sequence length="321" mass="36916">MDEMILLQNCSQNQPMLWEVFLTGFQIIYIYRVVLFTIFLFIYALILSGNIIIIVTIFLYKLLHSPMYFFLCNLSFSEMLIATSIIPKMLQQLIKNGVTMSMTECFSQFYFFGTFTLAECLFLTVMSYDRFLAICRPLHYHSIMHFWFCFYLSLACWIVASLVVCLSVSSLSGLYFCGQEHVIDHFFCDFGPILQLSCSDVSTVQMVVSLLSSASLFFPFSFIVMTYVSIIKSILKISLSTRKKKAFSTCSSHLIVVAIYYTTLILVYVLPTRDRSLQVNKILSLLYTVITPLLNPMIYSLRNREIKAALSLAFTGRSPHF</sequence>
<keyword evidence="11" id="KW-0325">Glycoprotein</keyword>
<dbReference type="GO" id="GO:0004930">
    <property type="term" value="F:G protein-coupled receptor activity"/>
    <property type="evidence" value="ECO:0007669"/>
    <property type="project" value="UniProtKB-KW"/>
</dbReference>
<keyword evidence="8 14" id="KW-0472">Membrane</keyword>
<feature type="transmembrane region" description="Helical" evidence="14">
    <location>
        <begin position="40"/>
        <end position="60"/>
    </location>
</feature>
<dbReference type="PRINTS" id="PR00245">
    <property type="entry name" value="OLFACTORYR"/>
</dbReference>
<keyword evidence="7 13" id="KW-0297">G-protein coupled receptor</keyword>
<evidence type="ECO:0000256" key="10">
    <source>
        <dbReference type="ARBA" id="ARBA00023170"/>
    </source>
</evidence>
<keyword evidence="3 14" id="KW-0716">Sensory transduction</keyword>
<dbReference type="PROSITE" id="PS50262">
    <property type="entry name" value="G_PROTEIN_RECEP_F1_2"/>
    <property type="match status" value="1"/>
</dbReference>
<comment type="subcellular location">
    <subcellularLocation>
        <location evidence="1 14">Cell membrane</location>
        <topology evidence="1 14">Multi-pass membrane protein</topology>
    </subcellularLocation>
</comment>
<keyword evidence="10 13" id="KW-0675">Receptor</keyword>
<feature type="transmembrane region" description="Helical" evidence="14">
    <location>
        <begin position="247"/>
        <end position="270"/>
    </location>
</feature>
<dbReference type="PRINTS" id="PR00237">
    <property type="entry name" value="GPCRRHODOPSN"/>
</dbReference>
<dbReference type="InterPro" id="IPR000276">
    <property type="entry name" value="GPCR_Rhodpsn"/>
</dbReference>
<dbReference type="SUPFAM" id="SSF81321">
    <property type="entry name" value="Family A G protein-coupled receptor-like"/>
    <property type="match status" value="1"/>
</dbReference>
<evidence type="ECO:0000256" key="5">
    <source>
        <dbReference type="ARBA" id="ARBA00022725"/>
    </source>
</evidence>
<dbReference type="Pfam" id="PF13853">
    <property type="entry name" value="7tm_4"/>
    <property type="match status" value="1"/>
</dbReference>
<dbReference type="AlphaFoldDB" id="A0A8T2IR75"/>
<keyword evidence="5 14" id="KW-0552">Olfaction</keyword>
<evidence type="ECO:0000256" key="6">
    <source>
        <dbReference type="ARBA" id="ARBA00022989"/>
    </source>
</evidence>
<accession>A0A8T2IR75</accession>
<evidence type="ECO:0000313" key="17">
    <source>
        <dbReference type="Proteomes" id="UP000812440"/>
    </source>
</evidence>
<proteinExistence type="inferred from homology"/>
<dbReference type="InterPro" id="IPR000725">
    <property type="entry name" value="Olfact_rcpt"/>
</dbReference>
<evidence type="ECO:0000256" key="14">
    <source>
        <dbReference type="RuleBase" id="RU363047"/>
    </source>
</evidence>
<keyword evidence="6 14" id="KW-1133">Transmembrane helix</keyword>
<feature type="domain" description="G-protein coupled receptors family 1 profile" evidence="15">
    <location>
        <begin position="49"/>
        <end position="299"/>
    </location>
</feature>
<organism evidence="16 17">
    <name type="scientific">Hymenochirus boettgeri</name>
    <name type="common">Congo dwarf clawed frog</name>
    <dbReference type="NCBI Taxonomy" id="247094"/>
    <lineage>
        <taxon>Eukaryota</taxon>
        <taxon>Metazoa</taxon>
        <taxon>Chordata</taxon>
        <taxon>Craniata</taxon>
        <taxon>Vertebrata</taxon>
        <taxon>Euteleostomi</taxon>
        <taxon>Amphibia</taxon>
        <taxon>Batrachia</taxon>
        <taxon>Anura</taxon>
        <taxon>Pipoidea</taxon>
        <taxon>Pipidae</taxon>
        <taxon>Pipinae</taxon>
        <taxon>Hymenochirus</taxon>
    </lineage>
</organism>
<dbReference type="PANTHER" id="PTHR24242">
    <property type="entry name" value="G-PROTEIN COUPLED RECEPTOR"/>
    <property type="match status" value="1"/>
</dbReference>
<evidence type="ECO:0000256" key="11">
    <source>
        <dbReference type="ARBA" id="ARBA00023180"/>
    </source>
</evidence>
<comment type="similarity">
    <text evidence="13">Belongs to the G-protein coupled receptor 1 family.</text>
</comment>
<feature type="transmembrane region" description="Helical" evidence="14">
    <location>
        <begin position="282"/>
        <end position="301"/>
    </location>
</feature>
<evidence type="ECO:0000256" key="13">
    <source>
        <dbReference type="RuleBase" id="RU000688"/>
    </source>
</evidence>
<evidence type="ECO:0000256" key="9">
    <source>
        <dbReference type="ARBA" id="ARBA00023157"/>
    </source>
</evidence>
<dbReference type="Proteomes" id="UP000812440">
    <property type="component" value="Chromosome 9"/>
</dbReference>
<dbReference type="PROSITE" id="PS00237">
    <property type="entry name" value="G_PROTEIN_RECEP_F1_1"/>
    <property type="match status" value="1"/>
</dbReference>
<dbReference type="GO" id="GO:0005886">
    <property type="term" value="C:plasma membrane"/>
    <property type="evidence" value="ECO:0007669"/>
    <property type="project" value="UniProtKB-SubCell"/>
</dbReference>
<feature type="transmembrane region" description="Helical" evidence="14">
    <location>
        <begin position="216"/>
        <end position="235"/>
    </location>
</feature>
<keyword evidence="2 14" id="KW-1003">Cell membrane</keyword>
<name>A0A8T2IR75_9PIPI</name>
<dbReference type="OrthoDB" id="9902777at2759"/>